<dbReference type="HOGENOM" id="CLU_063930_2_0_1"/>
<reference evidence="1 2" key="1">
    <citation type="journal article" date="2004" name="Nature">
        <title>Genome evolution in yeasts.</title>
        <authorList>
            <consortium name="Genolevures"/>
            <person name="Dujon B."/>
            <person name="Sherman D."/>
            <person name="Fischer G."/>
            <person name="Durrens P."/>
            <person name="Casaregola S."/>
            <person name="Lafontaine I."/>
            <person name="de Montigny J."/>
            <person name="Marck C."/>
            <person name="Neuveglise C."/>
            <person name="Talla E."/>
            <person name="Goffard N."/>
            <person name="Frangeul L."/>
            <person name="Aigle M."/>
            <person name="Anthouard V."/>
            <person name="Babour A."/>
            <person name="Barbe V."/>
            <person name="Barnay S."/>
            <person name="Blanchin S."/>
            <person name="Beckerich J.M."/>
            <person name="Beyne E."/>
            <person name="Bleykasten C."/>
            <person name="Boisrame A."/>
            <person name="Boyer J."/>
            <person name="Cattolico L."/>
            <person name="Confanioleri F."/>
            <person name="de Daruvar A."/>
            <person name="Despons L."/>
            <person name="Fabre E."/>
            <person name="Fairhead C."/>
            <person name="Ferry-Dumazet H."/>
            <person name="Groppi A."/>
            <person name="Hantraye F."/>
            <person name="Hennequin C."/>
            <person name="Jauniaux N."/>
            <person name="Joyet P."/>
            <person name="Kachouri R."/>
            <person name="Kerrest A."/>
            <person name="Koszul R."/>
            <person name="Lemaire M."/>
            <person name="Lesur I."/>
            <person name="Ma L."/>
            <person name="Muller H."/>
            <person name="Nicaud J.M."/>
            <person name="Nikolski M."/>
            <person name="Oztas S."/>
            <person name="Ozier-Kalogeropoulos O."/>
            <person name="Pellenz S."/>
            <person name="Potier S."/>
            <person name="Richard G.F."/>
            <person name="Straub M.L."/>
            <person name="Suleau A."/>
            <person name="Swennene D."/>
            <person name="Tekaia F."/>
            <person name="Wesolowski-Louvel M."/>
            <person name="Westhof E."/>
            <person name="Wirth B."/>
            <person name="Zeniou-Meyer M."/>
            <person name="Zivanovic I."/>
            <person name="Bolotin-Fukuhara M."/>
            <person name="Thierry A."/>
            <person name="Bouchier C."/>
            <person name="Caudron B."/>
            <person name="Scarpelli C."/>
            <person name="Gaillardin C."/>
            <person name="Weissenbach J."/>
            <person name="Wincker P."/>
            <person name="Souciet J.L."/>
        </authorList>
    </citation>
    <scope>NUCLEOTIDE SEQUENCE [LARGE SCALE GENOMIC DNA]</scope>
    <source>
        <strain evidence="2">ATCC 36239 / CBS 767 / BCRC 21394 / JCM 1990 / NBRC 0083 / IGC 2968</strain>
    </source>
</reference>
<dbReference type="RefSeq" id="XP_457888.1">
    <property type="nucleotide sequence ID" value="XM_457888.1"/>
</dbReference>
<evidence type="ECO:0000313" key="2">
    <source>
        <dbReference type="Proteomes" id="UP000000599"/>
    </source>
</evidence>
<dbReference type="OrthoDB" id="410198at2759"/>
<evidence type="ECO:0000313" key="1">
    <source>
        <dbReference type="EMBL" id="CAG85938.1"/>
    </source>
</evidence>
<protein>
    <submittedName>
        <fullName evidence="1">DEHA2C04642p</fullName>
    </submittedName>
</protein>
<dbReference type="PANTHER" id="PTHR42791:SF1">
    <property type="entry name" value="N-ACETYLTRANSFERASE DOMAIN-CONTAINING PROTEIN"/>
    <property type="match status" value="1"/>
</dbReference>
<dbReference type="OMA" id="VMNVMIR"/>
<dbReference type="InterPro" id="IPR016181">
    <property type="entry name" value="Acyl_CoA_acyltransferase"/>
</dbReference>
<proteinExistence type="predicted"/>
<dbReference type="InParanoid" id="Q6BV81"/>
<name>Q6BV81_DEBHA</name>
<keyword evidence="2" id="KW-1185">Reference proteome</keyword>
<dbReference type="PANTHER" id="PTHR42791">
    <property type="entry name" value="GNAT FAMILY ACETYLTRANSFERASE"/>
    <property type="match status" value="1"/>
</dbReference>
<dbReference type="eggNOG" id="ENOG502RXZ0">
    <property type="taxonomic scope" value="Eukaryota"/>
</dbReference>
<organism evidence="1 2">
    <name type="scientific">Debaryomyces hansenii (strain ATCC 36239 / CBS 767 / BCRC 21394 / JCM 1990 / NBRC 0083 / IGC 2968)</name>
    <name type="common">Yeast</name>
    <name type="synonym">Torulaspora hansenii</name>
    <dbReference type="NCBI Taxonomy" id="284592"/>
    <lineage>
        <taxon>Eukaryota</taxon>
        <taxon>Fungi</taxon>
        <taxon>Dikarya</taxon>
        <taxon>Ascomycota</taxon>
        <taxon>Saccharomycotina</taxon>
        <taxon>Pichiomycetes</taxon>
        <taxon>Debaryomycetaceae</taxon>
        <taxon>Debaryomyces</taxon>
    </lineage>
</organism>
<dbReference type="EMBL" id="CR382135">
    <property type="protein sequence ID" value="CAG85938.1"/>
    <property type="molecule type" value="Genomic_DNA"/>
</dbReference>
<dbReference type="InterPro" id="IPR052523">
    <property type="entry name" value="Trichothecene_AcTrans"/>
</dbReference>
<gene>
    <name evidence="1" type="ordered locus">DEHA2C04642g</name>
</gene>
<dbReference type="KEGG" id="dha:DEHA2C04642g"/>
<dbReference type="GeneID" id="2900774"/>
<dbReference type="Gene3D" id="3.40.630.30">
    <property type="match status" value="1"/>
</dbReference>
<dbReference type="SUPFAM" id="SSF55729">
    <property type="entry name" value="Acyl-CoA N-acyltransferases (Nat)"/>
    <property type="match status" value="1"/>
</dbReference>
<dbReference type="Proteomes" id="UP000000599">
    <property type="component" value="Chromosome C"/>
</dbReference>
<dbReference type="AlphaFoldDB" id="Q6BV81"/>
<accession>Q6BV81</accession>
<sequence>MSISQTDSKSEDKIKFNTDHYKNIRVLGVEDTKKAATTLFQSFREDALANLLVSHVEGQNEKDFLELTLYEAYVKQHILKGIVLGINETEAGFDTVGVWSTPDSCKAGLDSFANLMEAGYGKVWDINNEEGRQKVFNGMLPLLHDTFERILETDSRFRNKGVFTLVYLGSLESARGKGNVRLMFDYMFENHIDKSPNNISYLESSSKSNLPIYERFGFRFYEDIILGTKEPENSMEGKDFATMNVMIRGSSGYDWTQDENTGNSQAKL</sequence>